<organism evidence="5 6">
    <name type="scientific">Candidatus Falkowbacteria bacterium CG10_big_fil_rev_8_21_14_0_10_37_14</name>
    <dbReference type="NCBI Taxonomy" id="1974561"/>
    <lineage>
        <taxon>Bacteria</taxon>
        <taxon>Candidatus Falkowiibacteriota</taxon>
    </lineage>
</organism>
<evidence type="ECO:0000313" key="5">
    <source>
        <dbReference type="EMBL" id="PIT96308.1"/>
    </source>
</evidence>
<comment type="caution">
    <text evidence="5">The sequence shown here is derived from an EMBL/GenBank/DDBJ whole genome shotgun (WGS) entry which is preliminary data.</text>
</comment>
<dbReference type="Gene3D" id="2.40.50.100">
    <property type="match status" value="1"/>
</dbReference>
<evidence type="ECO:0000256" key="4">
    <source>
        <dbReference type="SAM" id="Phobius"/>
    </source>
</evidence>
<evidence type="ECO:0000256" key="1">
    <source>
        <dbReference type="ARBA" id="ARBA00004196"/>
    </source>
</evidence>
<keyword evidence="4" id="KW-1133">Transmembrane helix</keyword>
<evidence type="ECO:0000256" key="3">
    <source>
        <dbReference type="SAM" id="Coils"/>
    </source>
</evidence>
<dbReference type="AlphaFoldDB" id="A0A2M6WU35"/>
<feature type="coiled-coil region" evidence="3">
    <location>
        <begin position="145"/>
        <end position="206"/>
    </location>
</feature>
<keyword evidence="4" id="KW-0812">Transmembrane</keyword>
<dbReference type="Gene3D" id="2.40.420.20">
    <property type="match status" value="1"/>
</dbReference>
<dbReference type="Proteomes" id="UP000228533">
    <property type="component" value="Unassembled WGS sequence"/>
</dbReference>
<protein>
    <recommendedName>
        <fullName evidence="7">Membrane fusion protein biotin-lipoyl like domain-containing protein</fullName>
    </recommendedName>
</protein>
<keyword evidence="2 3" id="KW-0175">Coiled coil</keyword>
<gene>
    <name evidence="5" type="ORF">COT94_01285</name>
</gene>
<reference evidence="6" key="1">
    <citation type="submission" date="2017-09" db="EMBL/GenBank/DDBJ databases">
        <title>Depth-based differentiation of microbial function through sediment-hosted aquifers and enrichment of novel symbionts in the deep terrestrial subsurface.</title>
        <authorList>
            <person name="Probst A.J."/>
            <person name="Ladd B."/>
            <person name="Jarett J.K."/>
            <person name="Geller-Mcgrath D.E."/>
            <person name="Sieber C.M.K."/>
            <person name="Emerson J.B."/>
            <person name="Anantharaman K."/>
            <person name="Thomas B.C."/>
            <person name="Malmstrom R."/>
            <person name="Stieglmeier M."/>
            <person name="Klingl A."/>
            <person name="Woyke T."/>
            <person name="Ryan C.M."/>
            <person name="Banfield J.F."/>
        </authorList>
    </citation>
    <scope>NUCLEOTIDE SEQUENCE [LARGE SCALE GENOMIC DNA]</scope>
</reference>
<name>A0A2M6WU35_9BACT</name>
<accession>A0A2M6WU35</accession>
<dbReference type="PANTHER" id="PTHR32347:SF23">
    <property type="entry name" value="BLL5650 PROTEIN"/>
    <property type="match status" value="1"/>
</dbReference>
<evidence type="ECO:0008006" key="7">
    <source>
        <dbReference type="Google" id="ProtNLM"/>
    </source>
</evidence>
<dbReference type="Gene3D" id="2.40.30.170">
    <property type="match status" value="1"/>
</dbReference>
<dbReference type="PANTHER" id="PTHR32347">
    <property type="entry name" value="EFFLUX SYSTEM COMPONENT YKNX-RELATED"/>
    <property type="match status" value="1"/>
</dbReference>
<dbReference type="InterPro" id="IPR050465">
    <property type="entry name" value="UPF0194_transport"/>
</dbReference>
<evidence type="ECO:0000256" key="2">
    <source>
        <dbReference type="ARBA" id="ARBA00023054"/>
    </source>
</evidence>
<proteinExistence type="predicted"/>
<feature type="transmembrane region" description="Helical" evidence="4">
    <location>
        <begin position="20"/>
        <end position="38"/>
    </location>
</feature>
<evidence type="ECO:0000313" key="6">
    <source>
        <dbReference type="Proteomes" id="UP000228533"/>
    </source>
</evidence>
<dbReference type="GO" id="GO:0030313">
    <property type="term" value="C:cell envelope"/>
    <property type="evidence" value="ECO:0007669"/>
    <property type="project" value="UniProtKB-SubCell"/>
</dbReference>
<dbReference type="EMBL" id="PFAM01000008">
    <property type="protein sequence ID" value="PIT96308.1"/>
    <property type="molecule type" value="Genomic_DNA"/>
</dbReference>
<keyword evidence="4" id="KW-0472">Membrane</keyword>
<comment type="subcellular location">
    <subcellularLocation>
        <location evidence="1">Cell envelope</location>
    </subcellularLocation>
</comment>
<sequence>MKIYKVNMMKLKFRLKKKQIIWIALAVVIVAIVIWRIMIGKQPKVEYTTAPVTRGELAQTVSETGSVKPLQELALNFLATGKVAMVNVKVGDLVFKDQVLAELDLSDLQIKARETAAQSAVAQAQFDKILAGASGEDLAVSGAQLQSAQSAYAAAVAELENVKNSTESAVSQAEKNYQDLIQSGTLTTYEQTVNQAVANLTNAKKTYSQAINNQTANLSTALKSKLPVAMTALDAVDRVLSDNSLDNYLSVKNSSYLSKTNTSYTAGRADLAIANKSVLNLTESDITTVKAAYGLSIKAITESFEATNYCFSALENSVTASGFTQASLDAFKASISAQITGVSSALTSLQASKQSLDDTLLAYDTNISNLENSVYQAQAALSDAKLRAENTMITSRLSRDQQITAASSRVDSASKALNLAKAQSAKVSAKARPEDIALARSQVMQAQAASELIKNQMNNNKIIAPLDAQVAEISYKVGEQAQPGQAAVKLIAKDGFEIELDVAETDIAKLKIGNKAVITLDAFGDGVKLEGVLASMEPAATVIQGVIYYKVKIDFLAGVYNIRPGMTATAAIIADTRADAIQLPIRAIQERKDGAKFVRILQGTKVTEKDIMTGLTGDGGLVEILSGVNEGEQVITFTKTNVKTTTGK</sequence>